<evidence type="ECO:0000313" key="4">
    <source>
        <dbReference type="EMBL" id="MEP0947292.1"/>
    </source>
</evidence>
<dbReference type="Gene3D" id="3.30.70.1230">
    <property type="entry name" value="Nucleotide cyclase"/>
    <property type="match status" value="2"/>
</dbReference>
<feature type="domain" description="Guanylate cyclase" evidence="3">
    <location>
        <begin position="72"/>
        <end position="214"/>
    </location>
</feature>
<keyword evidence="2" id="KW-0067">ATP-binding</keyword>
<evidence type="ECO:0000256" key="1">
    <source>
        <dbReference type="ARBA" id="ARBA00022741"/>
    </source>
</evidence>
<accession>A0ABV0K3K4</accession>
<protein>
    <submittedName>
        <fullName evidence="4">Adenylate/guanylate cyclase domain-containing protein</fullName>
    </submittedName>
</protein>
<dbReference type="InterPro" id="IPR001054">
    <property type="entry name" value="A/G_cyclase"/>
</dbReference>
<dbReference type="InterPro" id="IPR029787">
    <property type="entry name" value="Nucleotide_cyclase"/>
</dbReference>
<proteinExistence type="predicted"/>
<sequence>MAELDSIERSLRDLAPADLYAALWVDPSAQTLVKVFDHLRTLQHILIDYLPRDVAHQPPLSPQIRHCWHRGTLLFTDLAGFTPLFAASAAAGQAGAETLLTLINDYFARMVELVSKAGGNLLEFTGDAILVQFRHETYQSGGDNAEIMQAVYAGLRMQRAMENFSAIETAQGPLSLRMRLGIHPGQFVAADIGTPLRRAHVLLGQPVLVAKQTEGAGVVGRVCLSQAGYDCLQPAAHHLSLEPNPGPSWLVVDDLNAKTLGEYDLTLSRRRTASSMLFDRSVPGLIGEIQASLATVEPLASYLPRPVLQLLVNTAAARRIPPAFPTAAVAFVNLMGLPEAVDTAYPNDTDGIVTCFSHAFALINGAVERRRGILQKVTYHSVGSELLIHFGVLAPDPEAPLRAAETLLAIRTLVSQLWQPMRLGQPLPISCRMGLTYGPVFAAEIGEPRGRREFNVLGDTVNTAARLMSQASQNQILLDAATHHVLEFDSDYRCRFLGELPLKGKATPQAIYSLEG</sequence>
<keyword evidence="1" id="KW-0547">Nucleotide-binding</keyword>
<evidence type="ECO:0000259" key="3">
    <source>
        <dbReference type="PROSITE" id="PS50125"/>
    </source>
</evidence>
<dbReference type="PANTHER" id="PTHR16305:SF35">
    <property type="entry name" value="TRANSCRIPTIONAL ACTIVATOR DOMAIN"/>
    <property type="match status" value="1"/>
</dbReference>
<dbReference type="Proteomes" id="UP001482513">
    <property type="component" value="Unassembled WGS sequence"/>
</dbReference>
<keyword evidence="5" id="KW-1185">Reference proteome</keyword>
<gene>
    <name evidence="4" type="ORF">NC992_10450</name>
</gene>
<dbReference type="CDD" id="cd07302">
    <property type="entry name" value="CHD"/>
    <property type="match status" value="2"/>
</dbReference>
<evidence type="ECO:0000256" key="2">
    <source>
        <dbReference type="ARBA" id="ARBA00022840"/>
    </source>
</evidence>
<reference evidence="4 5" key="1">
    <citation type="submission" date="2022-04" db="EMBL/GenBank/DDBJ databases">
        <title>Positive selection, recombination, and allopatry shape intraspecific diversity of widespread and dominant cyanobacteria.</title>
        <authorList>
            <person name="Wei J."/>
            <person name="Shu W."/>
            <person name="Hu C."/>
        </authorList>
    </citation>
    <scope>NUCLEOTIDE SEQUENCE [LARGE SCALE GENOMIC DNA]</scope>
    <source>
        <strain evidence="4 5">DQ-A4</strain>
    </source>
</reference>
<evidence type="ECO:0000313" key="5">
    <source>
        <dbReference type="Proteomes" id="UP001482513"/>
    </source>
</evidence>
<feature type="domain" description="Guanylate cyclase" evidence="3">
    <location>
        <begin position="328"/>
        <end position="468"/>
    </location>
</feature>
<dbReference type="Pfam" id="PF00211">
    <property type="entry name" value="Guanylate_cyc"/>
    <property type="match status" value="2"/>
</dbReference>
<dbReference type="EMBL" id="JAMPKX010000003">
    <property type="protein sequence ID" value="MEP0947292.1"/>
    <property type="molecule type" value="Genomic_DNA"/>
</dbReference>
<dbReference type="SUPFAM" id="SSF55073">
    <property type="entry name" value="Nucleotide cyclase"/>
    <property type="match status" value="2"/>
</dbReference>
<comment type="caution">
    <text evidence="4">The sequence shown here is derived from an EMBL/GenBank/DDBJ whole genome shotgun (WGS) entry which is preliminary data.</text>
</comment>
<dbReference type="SMART" id="SM00044">
    <property type="entry name" value="CYCc"/>
    <property type="match status" value="1"/>
</dbReference>
<dbReference type="RefSeq" id="WP_190701850.1">
    <property type="nucleotide sequence ID" value="NZ_JAMPKX010000003.1"/>
</dbReference>
<name>A0ABV0K3K4_9CYAN</name>
<dbReference type="PROSITE" id="PS50125">
    <property type="entry name" value="GUANYLATE_CYCLASE_2"/>
    <property type="match status" value="2"/>
</dbReference>
<dbReference type="PANTHER" id="PTHR16305">
    <property type="entry name" value="TESTICULAR SOLUBLE ADENYLYL CYCLASE"/>
    <property type="match status" value="1"/>
</dbReference>
<organism evidence="4 5">
    <name type="scientific">Leptolyngbya subtilissima DQ-A4</name>
    <dbReference type="NCBI Taxonomy" id="2933933"/>
    <lineage>
        <taxon>Bacteria</taxon>
        <taxon>Bacillati</taxon>
        <taxon>Cyanobacteriota</taxon>
        <taxon>Cyanophyceae</taxon>
        <taxon>Leptolyngbyales</taxon>
        <taxon>Leptolyngbyaceae</taxon>
        <taxon>Leptolyngbya group</taxon>
        <taxon>Leptolyngbya</taxon>
    </lineage>
</organism>